<sequence>MNKIEAKTIQKYVCHELMNLRKNKNFKKHDIALVLDISISDLLEIERGKNSNLPLPIYMQLCDLYDVELEQVIYNAKRNLAIDRGYSF</sequence>
<dbReference type="GO" id="GO:0003677">
    <property type="term" value="F:DNA binding"/>
    <property type="evidence" value="ECO:0007669"/>
    <property type="project" value="InterPro"/>
</dbReference>
<dbReference type="Proteomes" id="UP000285567">
    <property type="component" value="Unassembled WGS sequence"/>
</dbReference>
<gene>
    <name evidence="2" type="ORF">BU097_12565</name>
</gene>
<organism evidence="2 3">
    <name type="scientific">Staphylococcus xylosus</name>
    <dbReference type="NCBI Taxonomy" id="1288"/>
    <lineage>
        <taxon>Bacteria</taxon>
        <taxon>Bacillati</taxon>
        <taxon>Bacillota</taxon>
        <taxon>Bacilli</taxon>
        <taxon>Bacillales</taxon>
        <taxon>Staphylococcaceae</taxon>
        <taxon>Staphylococcus</taxon>
    </lineage>
</organism>
<evidence type="ECO:0000313" key="2">
    <source>
        <dbReference type="EMBL" id="RIN07966.1"/>
    </source>
</evidence>
<protein>
    <submittedName>
        <fullName evidence="2">XRE family transcriptional regulator</fullName>
    </submittedName>
</protein>
<evidence type="ECO:0000259" key="1">
    <source>
        <dbReference type="PROSITE" id="PS50943"/>
    </source>
</evidence>
<dbReference type="RefSeq" id="WP_119604193.1">
    <property type="nucleotide sequence ID" value="NZ_CABIWF010000003.1"/>
</dbReference>
<reference evidence="2 3" key="1">
    <citation type="journal article" date="2016" name="Front. Microbiol.">
        <title>Comprehensive Phylogenetic Analysis of Bovine Non-aureus Staphylococci Species Based on Whole-Genome Sequencing.</title>
        <authorList>
            <person name="Naushad S."/>
            <person name="Barkema H.W."/>
            <person name="Luby C."/>
            <person name="Condas L.A."/>
            <person name="Nobrega D.B."/>
            <person name="Carson D.A."/>
            <person name="De Buck J."/>
        </authorList>
    </citation>
    <scope>NUCLEOTIDE SEQUENCE [LARGE SCALE GENOMIC DNA]</scope>
    <source>
        <strain evidence="2 3">SNUC 102</strain>
    </source>
</reference>
<dbReference type="AlphaFoldDB" id="A0A418IKL7"/>
<dbReference type="EMBL" id="QXUL01000083">
    <property type="protein sequence ID" value="RIN07966.1"/>
    <property type="molecule type" value="Genomic_DNA"/>
</dbReference>
<accession>A0A418IKL7</accession>
<dbReference type="InterPro" id="IPR001387">
    <property type="entry name" value="Cro/C1-type_HTH"/>
</dbReference>
<dbReference type="PROSITE" id="PS50943">
    <property type="entry name" value="HTH_CROC1"/>
    <property type="match status" value="1"/>
</dbReference>
<keyword evidence="3" id="KW-1185">Reference proteome</keyword>
<dbReference type="InterPro" id="IPR010982">
    <property type="entry name" value="Lambda_DNA-bd_dom_sf"/>
</dbReference>
<dbReference type="Gene3D" id="1.10.260.40">
    <property type="entry name" value="lambda repressor-like DNA-binding domains"/>
    <property type="match status" value="1"/>
</dbReference>
<name>A0A418IKL7_STAXY</name>
<dbReference type="OrthoDB" id="9877491at2"/>
<dbReference type="SUPFAM" id="SSF47413">
    <property type="entry name" value="lambda repressor-like DNA-binding domains"/>
    <property type="match status" value="1"/>
</dbReference>
<evidence type="ECO:0000313" key="3">
    <source>
        <dbReference type="Proteomes" id="UP000285567"/>
    </source>
</evidence>
<feature type="domain" description="HTH cro/C1-type" evidence="1">
    <location>
        <begin position="17"/>
        <end position="72"/>
    </location>
</feature>
<comment type="caution">
    <text evidence="2">The sequence shown here is derived from an EMBL/GenBank/DDBJ whole genome shotgun (WGS) entry which is preliminary data.</text>
</comment>
<proteinExistence type="predicted"/>